<sequence length="1303" mass="142603">MNVLEAWQLGYTGKGVVVSIMDDGLDYNHTDLRRNYDSMASYDFNDEDADPMPNLLASDNKHGTRCAGEIAAVGNNSVCMVGIAHNARIGGIRMLDGFISDRLELETLTFRNDYIDIYSGSWGPEDTGRLYEGPGSLAQSAFQKAVALGRNGFGNIFVWASGNGGTQGDSCACDGYASCPYTLSVNGVGEHNSRPWYLEQCSSTLVTTYSSGSLSEKMIMTLDPNHQCTSKHTGTSASAPMAAGIIALLLEANPRLSWRDVQYLTLLTANPRPFVDGNFTTNAVGRAYSQLYGYGLMDAGKLVRLGELWRGLPEHHLCTSRVGDVKIKLVGSFNHTFALNFSGCLPLPREDGISYAAYRQNLTEVGHPVRYLEHVQLYADIAYQRRGLLQITLISPSGTETVLQPPRVNDEHSGNIGLLRWPLTTVQLWGESPLGIWHVRLDNRVGYNMTPSWQKPSLDQIRGFWSNVWLVAYGTDEFPIRLRPPNPARPPPQAWFAQFSKYVVDDSKWYEVYSCHVECAPGGCTGPGADQCLGGCRHFATQSRLCVATCPRGTTPYGALRVTIPAHSANWNIQNRYRTRIKPGRIRSSEVGQLSDSGPSNVVCQPCWTLCDSCLRPHTEYDCTSCSNGRYLVPLITPSKEEYISSVPDQTNRLEWDSSIELPSLVGTCRTECPMGFYANRNLSTCIMCIDNCAKCVGPRIGECLLCTPGFRLIHGRCVHGQSVDGRCNSGQYLRQSVCVDCPLGCERNGCLLDGQCVRCKSEFPFLYRGTCVKSCPLGWFAGLVIQDPLTPLSTTVSSSLTSVRKLCEPCPPGCQSCTDLNECTACLTGFELQNNHCVITNRTNVPLSCKPPCSTCFGQPDSCLTCPLNHSLMAMVLLNKTQLYSRPAPLVVPHKLALANENKREWPVTVAGSGIIPIHSCFKSCPPGTYISQRIAGHGPICRACPLACILCSDQTHCLSCRHPFYFDNETSSCLLGPTCRYSEYFDSGMKACLPCDPTCATCRGPLASECTSCAMRGPTPRCLRTTSVDRWQVSSDMTDVPIGNCIPCCAYKRALLSRAPTNCMFCVASQATCLSGSDVGAGEGLLVDPTITDVDSMHSWLTKEPSRLVLIVLCVTLLIGVSVFIIAHATQMCHKRRIHDQPDTAATRRRHRRNFRGNNKNGAHSTLKHGDESRDSPLITSNPMRDESKTQLKTTSLLTDIIVGKDVQLNGMSINKPCDFVDPTPSATSVVSYQPAAPSTDSHQQALYTKLVPTGADEETYTDDNEDENHVPVCTTHAAGELCTRAICNVKTNPGLSKSYS</sequence>
<evidence type="ECO:0000256" key="5">
    <source>
        <dbReference type="ARBA" id="ARBA00022801"/>
    </source>
</evidence>
<dbReference type="SMART" id="SM00261">
    <property type="entry name" value="FU"/>
    <property type="match status" value="8"/>
</dbReference>
<dbReference type="InterPro" id="IPR002884">
    <property type="entry name" value="P_dom"/>
</dbReference>
<dbReference type="InterPro" id="IPR000209">
    <property type="entry name" value="Peptidase_S8/S53_dom"/>
</dbReference>
<dbReference type="EMBL" id="JTDF01002272">
    <property type="protein sequence ID" value="KAF8568993.1"/>
    <property type="molecule type" value="Genomic_DNA"/>
</dbReference>
<protein>
    <recommendedName>
        <fullName evidence="14">P/Homo B domain-containing protein</fullName>
    </recommendedName>
</protein>
<proteinExistence type="inferred from homology"/>
<feature type="domain" description="P/Homo B" evidence="14">
    <location>
        <begin position="330"/>
        <end position="478"/>
    </location>
</feature>
<evidence type="ECO:0000256" key="3">
    <source>
        <dbReference type="ARBA" id="ARBA00022685"/>
    </source>
</evidence>
<keyword evidence="13" id="KW-0472">Membrane</keyword>
<evidence type="ECO:0000256" key="1">
    <source>
        <dbReference type="ARBA" id="ARBA00005325"/>
    </source>
</evidence>
<dbReference type="GO" id="GO:0004252">
    <property type="term" value="F:serine-type endopeptidase activity"/>
    <property type="evidence" value="ECO:0007669"/>
    <property type="project" value="UniProtKB-UniRule"/>
</dbReference>
<keyword evidence="8" id="KW-1015">Disulfide bond</keyword>
<feature type="active site" description="Charge relay system" evidence="10 11">
    <location>
        <position position="236"/>
    </location>
</feature>
<evidence type="ECO:0000256" key="2">
    <source>
        <dbReference type="ARBA" id="ARBA00022670"/>
    </source>
</evidence>
<feature type="active site" description="Charge relay system" evidence="10 11">
    <location>
        <position position="22"/>
    </location>
</feature>
<keyword evidence="4" id="KW-0732">Signal</keyword>
<dbReference type="CDD" id="cd00064">
    <property type="entry name" value="FU"/>
    <property type="match status" value="1"/>
</dbReference>
<dbReference type="GO" id="GO:0005802">
    <property type="term" value="C:trans-Golgi network"/>
    <property type="evidence" value="ECO:0007669"/>
    <property type="project" value="TreeGrafter"/>
</dbReference>
<evidence type="ECO:0000256" key="11">
    <source>
        <dbReference type="PROSITE-ProRule" id="PRU01240"/>
    </source>
</evidence>
<evidence type="ECO:0000256" key="10">
    <source>
        <dbReference type="PIRSR" id="PIRSR615500-1"/>
    </source>
</evidence>
<organism evidence="15 16">
    <name type="scientific">Paragonimus westermani</name>
    <dbReference type="NCBI Taxonomy" id="34504"/>
    <lineage>
        <taxon>Eukaryota</taxon>
        <taxon>Metazoa</taxon>
        <taxon>Spiralia</taxon>
        <taxon>Lophotrochozoa</taxon>
        <taxon>Platyhelminthes</taxon>
        <taxon>Trematoda</taxon>
        <taxon>Digenea</taxon>
        <taxon>Plagiorchiida</taxon>
        <taxon>Troglotremata</taxon>
        <taxon>Troglotrematidae</taxon>
        <taxon>Paragonimus</taxon>
    </lineage>
</organism>
<evidence type="ECO:0000313" key="16">
    <source>
        <dbReference type="Proteomes" id="UP000699462"/>
    </source>
</evidence>
<feature type="active site" description="Charge relay system" evidence="10 11">
    <location>
        <position position="62"/>
    </location>
</feature>
<comment type="caution">
    <text evidence="15">The sequence shown here is derived from an EMBL/GenBank/DDBJ whole genome shotgun (WGS) entry which is preliminary data.</text>
</comment>
<dbReference type="PRINTS" id="PR00723">
    <property type="entry name" value="SUBTILISIN"/>
</dbReference>
<evidence type="ECO:0000256" key="4">
    <source>
        <dbReference type="ARBA" id="ARBA00022729"/>
    </source>
</evidence>
<keyword evidence="7" id="KW-0865">Zymogen</keyword>
<dbReference type="CDD" id="cd04059">
    <property type="entry name" value="Peptidases_S8_Protein_convertases_Kexins_Furin-like"/>
    <property type="match status" value="1"/>
</dbReference>
<dbReference type="Pfam" id="PF00082">
    <property type="entry name" value="Peptidase_S8"/>
    <property type="match status" value="1"/>
</dbReference>
<dbReference type="SUPFAM" id="SSF52743">
    <property type="entry name" value="Subtilisin-like"/>
    <property type="match status" value="1"/>
</dbReference>
<keyword evidence="13" id="KW-0812">Transmembrane</keyword>
<dbReference type="InterPro" id="IPR022398">
    <property type="entry name" value="Peptidase_S8_His-AS"/>
</dbReference>
<keyword evidence="3" id="KW-0165">Cleavage on pair of basic residues</keyword>
<dbReference type="InterPro" id="IPR034182">
    <property type="entry name" value="Kexin/furin"/>
</dbReference>
<accession>A0A8T0DMD7</accession>
<dbReference type="GO" id="GO:0000139">
    <property type="term" value="C:Golgi membrane"/>
    <property type="evidence" value="ECO:0007669"/>
    <property type="project" value="TreeGrafter"/>
</dbReference>
<evidence type="ECO:0000256" key="12">
    <source>
        <dbReference type="SAM" id="MobiDB-lite"/>
    </source>
</evidence>
<dbReference type="SUPFAM" id="SSF57184">
    <property type="entry name" value="Growth factor receptor domain"/>
    <property type="match status" value="3"/>
</dbReference>
<evidence type="ECO:0000256" key="6">
    <source>
        <dbReference type="ARBA" id="ARBA00022825"/>
    </source>
</evidence>
<feature type="region of interest" description="Disordered" evidence="12">
    <location>
        <begin position="1142"/>
        <end position="1193"/>
    </location>
</feature>
<evidence type="ECO:0000313" key="15">
    <source>
        <dbReference type="EMBL" id="KAF8568993.1"/>
    </source>
</evidence>
<dbReference type="PROSITE" id="PS51892">
    <property type="entry name" value="SUBTILASE"/>
    <property type="match status" value="1"/>
</dbReference>
<comment type="similarity">
    <text evidence="1">Belongs to the peptidase S8 family. Furin subfamily.</text>
</comment>
<dbReference type="Pfam" id="PF01483">
    <property type="entry name" value="P_proprotein"/>
    <property type="match status" value="1"/>
</dbReference>
<evidence type="ECO:0000256" key="8">
    <source>
        <dbReference type="ARBA" id="ARBA00023157"/>
    </source>
</evidence>
<dbReference type="PROSITE" id="PS00136">
    <property type="entry name" value="SUBTILASE_ASP"/>
    <property type="match status" value="1"/>
</dbReference>
<keyword evidence="9" id="KW-0325">Glycoprotein</keyword>
<keyword evidence="13" id="KW-1133">Transmembrane helix</keyword>
<dbReference type="InterPro" id="IPR023828">
    <property type="entry name" value="Peptidase_S8_Ser-AS"/>
</dbReference>
<dbReference type="Gene3D" id="3.40.50.200">
    <property type="entry name" value="Peptidase S8/S53 domain"/>
    <property type="match status" value="1"/>
</dbReference>
<dbReference type="PROSITE" id="PS00137">
    <property type="entry name" value="SUBTILASE_HIS"/>
    <property type="match status" value="1"/>
</dbReference>
<dbReference type="Proteomes" id="UP000699462">
    <property type="component" value="Unassembled WGS sequence"/>
</dbReference>
<dbReference type="InterPro" id="IPR009030">
    <property type="entry name" value="Growth_fac_rcpt_cys_sf"/>
</dbReference>
<dbReference type="InterPro" id="IPR008979">
    <property type="entry name" value="Galactose-bd-like_sf"/>
</dbReference>
<dbReference type="GO" id="GO:0016485">
    <property type="term" value="P:protein processing"/>
    <property type="evidence" value="ECO:0007669"/>
    <property type="project" value="TreeGrafter"/>
</dbReference>
<keyword evidence="2 11" id="KW-0645">Protease</keyword>
<evidence type="ECO:0000259" key="14">
    <source>
        <dbReference type="PROSITE" id="PS51829"/>
    </source>
</evidence>
<dbReference type="FunFam" id="3.40.50.200:FF:000021">
    <property type="entry name" value="Proprotein convertase subtilisin/kexin type 5a"/>
    <property type="match status" value="1"/>
</dbReference>
<dbReference type="InterPro" id="IPR036852">
    <property type="entry name" value="Peptidase_S8/S53_dom_sf"/>
</dbReference>
<dbReference type="SUPFAM" id="SSF49785">
    <property type="entry name" value="Galactose-binding domain-like"/>
    <property type="match status" value="1"/>
</dbReference>
<reference evidence="15 16" key="1">
    <citation type="submission" date="2019-07" db="EMBL/GenBank/DDBJ databases">
        <title>Annotation for the trematode Paragonimus westermani.</title>
        <authorList>
            <person name="Choi Y.-J."/>
        </authorList>
    </citation>
    <scope>NUCLEOTIDE SEQUENCE [LARGE SCALE GENOMIC DNA]</scope>
    <source>
        <strain evidence="15">180907_Pwestermani</strain>
    </source>
</reference>
<dbReference type="InterPro" id="IPR023827">
    <property type="entry name" value="Peptidase_S8_Asp-AS"/>
</dbReference>
<dbReference type="PROSITE" id="PS00138">
    <property type="entry name" value="SUBTILASE_SER"/>
    <property type="match status" value="1"/>
</dbReference>
<dbReference type="Gene3D" id="2.60.120.260">
    <property type="entry name" value="Galactose-binding domain-like"/>
    <property type="match status" value="1"/>
</dbReference>
<keyword evidence="5 11" id="KW-0378">Hydrolase</keyword>
<dbReference type="Gene3D" id="2.10.220.10">
    <property type="entry name" value="Hormone Receptor, Insulin-like Growth Factor Receptor 1, Chain A, domain 2"/>
    <property type="match status" value="5"/>
</dbReference>
<evidence type="ECO:0000256" key="7">
    <source>
        <dbReference type="ARBA" id="ARBA00023145"/>
    </source>
</evidence>
<dbReference type="InterPro" id="IPR006212">
    <property type="entry name" value="Furin_repeat"/>
</dbReference>
<dbReference type="OrthoDB" id="300641at2759"/>
<name>A0A8T0DMD7_9TREM</name>
<dbReference type="PANTHER" id="PTHR42884">
    <property type="entry name" value="PROPROTEIN CONVERTASE SUBTILISIN/KEXIN-RELATED"/>
    <property type="match status" value="1"/>
</dbReference>
<evidence type="ECO:0000256" key="9">
    <source>
        <dbReference type="ARBA" id="ARBA00023180"/>
    </source>
</evidence>
<gene>
    <name evidence="15" type="ORF">P879_02921</name>
</gene>
<evidence type="ECO:0000256" key="13">
    <source>
        <dbReference type="SAM" id="Phobius"/>
    </source>
</evidence>
<dbReference type="InterPro" id="IPR015500">
    <property type="entry name" value="Peptidase_S8_subtilisin-rel"/>
</dbReference>
<feature type="transmembrane region" description="Helical" evidence="13">
    <location>
        <begin position="1110"/>
        <end position="1129"/>
    </location>
</feature>
<dbReference type="PROSITE" id="PS51829">
    <property type="entry name" value="P_HOMO_B"/>
    <property type="match status" value="1"/>
</dbReference>
<keyword evidence="6 11" id="KW-0720">Serine protease</keyword>
<dbReference type="PANTHER" id="PTHR42884:SF23">
    <property type="entry name" value="FURIN-LIKE PROTEASE 2"/>
    <property type="match status" value="1"/>
</dbReference>
<keyword evidence="16" id="KW-1185">Reference proteome</keyword>